<dbReference type="RefSeq" id="WP_179427619.1">
    <property type="nucleotide sequence ID" value="NZ_JACBZP010000001.1"/>
</dbReference>
<accession>A0A7Z0D2B2</accession>
<protein>
    <submittedName>
        <fullName evidence="1">Uncharacterized protein</fullName>
    </submittedName>
</protein>
<comment type="caution">
    <text evidence="1">The sequence shown here is derived from an EMBL/GenBank/DDBJ whole genome shotgun (WGS) entry which is preliminary data.</text>
</comment>
<evidence type="ECO:0000313" key="1">
    <source>
        <dbReference type="EMBL" id="NYI67569.1"/>
    </source>
</evidence>
<reference evidence="1 2" key="1">
    <citation type="submission" date="2020-07" db="EMBL/GenBank/DDBJ databases">
        <title>Sequencing the genomes of 1000 actinobacteria strains.</title>
        <authorList>
            <person name="Klenk H.-P."/>
        </authorList>
    </citation>
    <scope>NUCLEOTIDE SEQUENCE [LARGE SCALE GENOMIC DNA]</scope>
    <source>
        <strain evidence="1 2">DSM 26341</strain>
    </source>
</reference>
<keyword evidence="2" id="KW-1185">Reference proteome</keyword>
<dbReference type="EMBL" id="JACBZP010000001">
    <property type="protein sequence ID" value="NYI67569.1"/>
    <property type="molecule type" value="Genomic_DNA"/>
</dbReference>
<gene>
    <name evidence="1" type="ORF">BJY26_001875</name>
</gene>
<evidence type="ECO:0000313" key="2">
    <source>
        <dbReference type="Proteomes" id="UP000539111"/>
    </source>
</evidence>
<organism evidence="1 2">
    <name type="scientific">Spelaeicoccus albus</name>
    <dbReference type="NCBI Taxonomy" id="1280376"/>
    <lineage>
        <taxon>Bacteria</taxon>
        <taxon>Bacillati</taxon>
        <taxon>Actinomycetota</taxon>
        <taxon>Actinomycetes</taxon>
        <taxon>Micrococcales</taxon>
        <taxon>Brevibacteriaceae</taxon>
        <taxon>Spelaeicoccus</taxon>
    </lineage>
</organism>
<name>A0A7Z0D2B2_9MICO</name>
<proteinExistence type="predicted"/>
<sequence>MNSEMLLAGPRGRRVCLTFSMLADDGVDQSAEAFAHGIEEEHGAVRYRSPARYLVSKFLRTGEPPVLAPVPGTVAGSVAAALEQAELPDPTDKALWDSLTQAVDTAYYWEEPDGLDRLAFQPEMAGPLSRIAAHIAASPLTRWWSTPIAAEQWSIQFADPLHDDDEPDRRSPARILGEWHSEAIRAERRSHADLHSDVRAAISGEWWSMPPDSLTSSTRICGHRGPVGLYLAEDSFGPEQAAATALEPGGNIYEIDSAEAFADLCRRYPLEVTASRRHDWFRVTARDGRWVIPDWRAVAEDWDAVHLTIAAYLHTAGRTVGVDGDTATVMAGWAPDATYWLTDSYRLASDHTGWTYDDDAEIWRSGSK</sequence>
<dbReference type="AlphaFoldDB" id="A0A7Z0D2B2"/>
<dbReference type="Proteomes" id="UP000539111">
    <property type="component" value="Unassembled WGS sequence"/>
</dbReference>